<evidence type="ECO:0000313" key="2">
    <source>
        <dbReference type="EMBL" id="CAE0348615.1"/>
    </source>
</evidence>
<evidence type="ECO:0000256" key="1">
    <source>
        <dbReference type="SAM" id="MobiDB-lite"/>
    </source>
</evidence>
<name>A0A7S3J8P0_9SPIT</name>
<dbReference type="AlphaFoldDB" id="A0A7S3J8P0"/>
<gene>
    <name evidence="2" type="ORF">EHAR0213_LOCUS7526</name>
    <name evidence="3" type="ORF">EHAR0213_LOCUS7527</name>
</gene>
<organism evidence="2">
    <name type="scientific">Euplotes harpa</name>
    <dbReference type="NCBI Taxonomy" id="151035"/>
    <lineage>
        <taxon>Eukaryota</taxon>
        <taxon>Sar</taxon>
        <taxon>Alveolata</taxon>
        <taxon>Ciliophora</taxon>
        <taxon>Intramacronucleata</taxon>
        <taxon>Spirotrichea</taxon>
        <taxon>Hypotrichia</taxon>
        <taxon>Euplotida</taxon>
        <taxon>Euplotidae</taxon>
        <taxon>Euplotes</taxon>
    </lineage>
</organism>
<dbReference type="EMBL" id="HBII01017722">
    <property type="protein sequence ID" value="CAE0348615.1"/>
    <property type="molecule type" value="Transcribed_RNA"/>
</dbReference>
<feature type="region of interest" description="Disordered" evidence="1">
    <location>
        <begin position="160"/>
        <end position="179"/>
    </location>
</feature>
<feature type="compositionally biased region" description="Basic and acidic residues" evidence="1">
    <location>
        <begin position="300"/>
        <end position="309"/>
    </location>
</feature>
<feature type="region of interest" description="Disordered" evidence="1">
    <location>
        <begin position="57"/>
        <end position="100"/>
    </location>
</feature>
<feature type="region of interest" description="Disordered" evidence="1">
    <location>
        <begin position="193"/>
        <end position="353"/>
    </location>
</feature>
<accession>A0A7S3J8P0</accession>
<sequence length="353" mass="39401">MHGDRYELRVDGMSFSHLYNLTKSKQYGAPEKYDEEDYDMGAYGDDVADYSASKGKSGYGYEEEAYSKSPTKAVSKEDPFGWDNPRPSSQKFESYAKPKASAEDFEDTGYEGWNDVKRSVTEVVKTAPDPYKKSSMVKKASYDQDEAFSNPRRVKATTVAGKGNDFFEGGYNKPSASKQFDFDKAAQPREFDFDNFGAAKSKTARKGNDFDDGFGTTNSKPNAKQEDDPFSWGNSGSSSNQKQKAFSSGLDFDFNSGKDKPAQQTKKKVADELFESSGKTIATQEKFDPFADNEPSSNKPIHDLADIKFDTPTPPAPKPELFDKDPFIEKEVKKQPEVNKEDEKLAPDELLSK</sequence>
<evidence type="ECO:0000313" key="3">
    <source>
        <dbReference type="EMBL" id="CAE0348616.1"/>
    </source>
</evidence>
<reference evidence="2" key="1">
    <citation type="submission" date="2021-01" db="EMBL/GenBank/DDBJ databases">
        <authorList>
            <person name="Corre E."/>
            <person name="Pelletier E."/>
            <person name="Niang G."/>
            <person name="Scheremetjew M."/>
            <person name="Finn R."/>
            <person name="Kale V."/>
            <person name="Holt S."/>
            <person name="Cochrane G."/>
            <person name="Meng A."/>
            <person name="Brown T."/>
            <person name="Cohen L."/>
        </authorList>
    </citation>
    <scope>NUCLEOTIDE SEQUENCE</scope>
    <source>
        <strain evidence="2">FSP1.4</strain>
    </source>
</reference>
<protein>
    <submittedName>
        <fullName evidence="2">Uncharacterized protein</fullName>
    </submittedName>
</protein>
<feature type="region of interest" description="Disordered" evidence="1">
    <location>
        <begin position="134"/>
        <end position="155"/>
    </location>
</feature>
<feature type="compositionally biased region" description="Polar residues" evidence="1">
    <location>
        <begin position="232"/>
        <end position="246"/>
    </location>
</feature>
<proteinExistence type="predicted"/>
<feature type="compositionally biased region" description="Basic and acidic residues" evidence="1">
    <location>
        <begin position="320"/>
        <end position="353"/>
    </location>
</feature>
<dbReference type="EMBL" id="HBII01017723">
    <property type="protein sequence ID" value="CAE0348616.1"/>
    <property type="molecule type" value="Transcribed_RNA"/>
</dbReference>